<accession>A0A1Y4JVL0</accession>
<name>A0A1Y4JVL0_9BACE</name>
<comment type="caution">
    <text evidence="2">The sequence shown here is derived from an EMBL/GenBank/DDBJ whole genome shotgun (WGS) entry which is preliminary data.</text>
</comment>
<proteinExistence type="predicted"/>
<dbReference type="AlphaFoldDB" id="A0A1Y4JVL0"/>
<evidence type="ECO:0008006" key="4">
    <source>
        <dbReference type="Google" id="ProtNLM"/>
    </source>
</evidence>
<evidence type="ECO:0000313" key="2">
    <source>
        <dbReference type="EMBL" id="OUP36567.1"/>
    </source>
</evidence>
<feature type="transmembrane region" description="Helical" evidence="1">
    <location>
        <begin position="9"/>
        <end position="34"/>
    </location>
</feature>
<protein>
    <recommendedName>
        <fullName evidence="4">Transmembrane protein</fullName>
    </recommendedName>
</protein>
<keyword evidence="1" id="KW-1133">Transmembrane helix</keyword>
<evidence type="ECO:0000313" key="3">
    <source>
        <dbReference type="Proteomes" id="UP000196587"/>
    </source>
</evidence>
<feature type="transmembrane region" description="Helical" evidence="1">
    <location>
        <begin position="114"/>
        <end position="136"/>
    </location>
</feature>
<gene>
    <name evidence="2" type="ORF">B5F24_01370</name>
</gene>
<feature type="transmembrane region" description="Helical" evidence="1">
    <location>
        <begin position="80"/>
        <end position="102"/>
    </location>
</feature>
<keyword evidence="1" id="KW-0812">Transmembrane</keyword>
<dbReference type="EMBL" id="NFKE01000001">
    <property type="protein sequence ID" value="OUP36567.1"/>
    <property type="molecule type" value="Genomic_DNA"/>
</dbReference>
<feature type="transmembrane region" description="Helical" evidence="1">
    <location>
        <begin position="40"/>
        <end position="59"/>
    </location>
</feature>
<dbReference type="RefSeq" id="WP_087411948.1">
    <property type="nucleotide sequence ID" value="NZ_NFKE01000001.1"/>
</dbReference>
<evidence type="ECO:0000256" key="1">
    <source>
        <dbReference type="SAM" id="Phobius"/>
    </source>
</evidence>
<keyword evidence="1" id="KW-0472">Membrane</keyword>
<sequence>MKYGVNRKVLLITAGIVWMAAGANILRIGIVTWLTDSQYWLFKIGEATVVFLLFFLLVFKKLYYKHTKRIEQKKKEKNCPFSFFDVKGWIVMFFMITFGITIRSFHLLPDAFISVFYTGLSLALMSTGVLFIRYWWVSRKSNLFTPPPEE</sequence>
<reference evidence="3" key="1">
    <citation type="submission" date="2017-04" db="EMBL/GenBank/DDBJ databases">
        <title>Function of individual gut microbiota members based on whole genome sequencing of pure cultures obtained from chicken caecum.</title>
        <authorList>
            <person name="Medvecky M."/>
            <person name="Cejkova D."/>
            <person name="Polansky O."/>
            <person name="Karasova D."/>
            <person name="Kubasova T."/>
            <person name="Cizek A."/>
            <person name="Rychlik I."/>
        </authorList>
    </citation>
    <scope>NUCLEOTIDE SEQUENCE [LARGE SCALE GENOMIC DNA]</scope>
    <source>
        <strain evidence="3">An189</strain>
    </source>
</reference>
<organism evidence="2 3">
    <name type="scientific">Bacteroides clarus</name>
    <dbReference type="NCBI Taxonomy" id="626929"/>
    <lineage>
        <taxon>Bacteria</taxon>
        <taxon>Pseudomonadati</taxon>
        <taxon>Bacteroidota</taxon>
        <taxon>Bacteroidia</taxon>
        <taxon>Bacteroidales</taxon>
        <taxon>Bacteroidaceae</taxon>
        <taxon>Bacteroides</taxon>
    </lineage>
</organism>
<dbReference type="Proteomes" id="UP000196587">
    <property type="component" value="Unassembled WGS sequence"/>
</dbReference>